<dbReference type="PANTHER" id="PTHR43403">
    <property type="entry name" value="NAD-SPECIFIC GLUTAMATE DEHYDROGENASE"/>
    <property type="match status" value="1"/>
</dbReference>
<organism evidence="4 5">
    <name type="scientific">Legionella norrlandica</name>
    <dbReference type="NCBI Taxonomy" id="1498499"/>
    <lineage>
        <taxon>Bacteria</taxon>
        <taxon>Pseudomonadati</taxon>
        <taxon>Pseudomonadota</taxon>
        <taxon>Gammaproteobacteria</taxon>
        <taxon>Legionellales</taxon>
        <taxon>Legionellaceae</taxon>
        <taxon>Legionella</taxon>
    </lineage>
</organism>
<dbReference type="Pfam" id="PF21077">
    <property type="entry name" value="GDH_ACT3"/>
    <property type="match status" value="1"/>
</dbReference>
<gene>
    <name evidence="4" type="ORF">EP47_05045</name>
</gene>
<dbReference type="SUPFAM" id="SSF53223">
    <property type="entry name" value="Aminoacid dehydrogenase-like, N-terminal domain"/>
    <property type="match status" value="1"/>
</dbReference>
<dbReference type="Pfam" id="PF05088">
    <property type="entry name" value="Bac_GDH_CD"/>
    <property type="match status" value="1"/>
</dbReference>
<accession>A0A0A2SVG8</accession>
<sequence length="1297" mass="148295">MDNETSRDKEIDKQLKSITSSKFSRNSLSSKNTDLRLEEYNIKISSLIPKLSKENPILADIKQTNNGEATKINFCLFQYAHVTALADVLPILENLGLRAISEHTFELTGENNESIWICEYRIDDSVESSTNIPASSELICRSFVEILSGKYENDGFNHLISVIGCDCDEITVFRAYAKYMKQIGVAFSQQYIESILKKYSNISKLFLKYFILNNQPKRNSDNELTDLIGLIDRELSAIQNIDEEKVLRIFNNLIESTTRTNFFQRDSLGKRKPYLSLKFNSNAVLEMSDPKPLNEIFVYSKKFEGIYLKSSKISSGGIMLSYHENYRSEILNAMNDQILRNAIIATTGAKGGFILHTEENNNHSSKQLEAEANGAYQEFIAGLLDLTDNITQETIVHPENVVCHDDPDPYLAITSDRRNELFPNLANRISKSYHYWLGDAFASGGSQRYNHKKLGITAKGAWESIKRHFRDLSINLMAYSPTVVGIGDMSGDVFGNSMIYSKTIRLLAAFNDQFIFIDPSPNPEISYEERVRLFALPNSSWSNYNKKLISRGGGVFSRDQTTVFITNEMKQVFEITETQLSPNELIKRILRCSVDLIFNGGIGTYIKATHENNDDVKDRANDLCRIDANELKCKVIVEGGYSGLTQCARIEYALSGGLINTDFIDNGADINYSNHEVNLKIALANKLQKNELSKQQRNELLETVSDELVKMVLLESYYQTLVISFSASHAIEYVDLYHALLKNLDAKFNLSRSKQCLPNSKVLSERKVTGKSLTRPELAILLSYLKIHARNEILNSDLSHDPYIKEVITTAFPKSLHDICRTDIMHHLLAKEIIASQLSNMVINRMGITFLYRLNMETGESIPMIIKSFVISMKVFGLRKLHDEIEAFDDSISSEVQYDLLHRIRRLVNMSCRWFLNSNRMDNDTENLITHYKSCIEELTPIIPTLIVGQTKKQLELNYERFISIGLSQESAKKLSILRVLYTALNITEVATSYSFNLEKTAKVYFAIGGKFKLVWFRDIIANDNREGYKNSMARITLRDEIDLLQRRLTILMLQSRIAYNNENELVQKWIEINKNIFLRWDEVIDVSQETSGSDYTMLFVALRELSNMLDKKFPSEKFQQLAFYDPLTNLGNRNVLYFEFENLVKTRNNRSTFALTYFDVDNFKKINDQYGHEVGDIVLKTVTERVKQCIRMEDLFVRVGGDEFIIILLHASSENKILTVLNRIKDQFLSPIQVAEIDIAISLSIGVALYPNDGLELNQLIKNADQAMYQSKLNGKNKYTFTENFMESISSYKGRT</sequence>
<dbReference type="InterPro" id="IPR043128">
    <property type="entry name" value="Rev_trsase/Diguanyl_cyclase"/>
</dbReference>
<dbReference type="PANTHER" id="PTHR43403:SF1">
    <property type="entry name" value="NAD-SPECIFIC GLUTAMATE DEHYDROGENASE"/>
    <property type="match status" value="1"/>
</dbReference>
<dbReference type="PROSITE" id="PS50887">
    <property type="entry name" value="GGDEF"/>
    <property type="match status" value="1"/>
</dbReference>
<dbReference type="InterPro" id="IPR007780">
    <property type="entry name" value="NAD_Glu_DH_bac"/>
</dbReference>
<dbReference type="SUPFAM" id="SSF55073">
    <property type="entry name" value="Nucleotide cyclase"/>
    <property type="match status" value="1"/>
</dbReference>
<dbReference type="Pfam" id="PF00990">
    <property type="entry name" value="GGDEF"/>
    <property type="match status" value="1"/>
</dbReference>
<dbReference type="STRING" id="1498499.EP47_05045"/>
<comment type="cofactor">
    <cofactor evidence="1">
        <name>Mg(2+)</name>
        <dbReference type="ChEBI" id="CHEBI:18420"/>
    </cofactor>
</comment>
<dbReference type="GO" id="GO:0006538">
    <property type="term" value="P:L-glutamate catabolic process"/>
    <property type="evidence" value="ECO:0007669"/>
    <property type="project" value="InterPro"/>
</dbReference>
<dbReference type="NCBIfam" id="TIGR00254">
    <property type="entry name" value="GGDEF"/>
    <property type="match status" value="1"/>
</dbReference>
<evidence type="ECO:0000313" key="4">
    <source>
        <dbReference type="EMBL" id="KGP63731.1"/>
    </source>
</evidence>
<comment type="caution">
    <text evidence="4">The sequence shown here is derived from an EMBL/GenBank/DDBJ whole genome shotgun (WGS) entry which is preliminary data.</text>
</comment>
<dbReference type="RefSeq" id="WP_052117564.1">
    <property type="nucleotide sequence ID" value="NZ_JNCF01000011.1"/>
</dbReference>
<dbReference type="InterPro" id="IPR036291">
    <property type="entry name" value="NAD(P)-bd_dom_sf"/>
</dbReference>
<dbReference type="InterPro" id="IPR028971">
    <property type="entry name" value="NAD-GDH_cat"/>
</dbReference>
<dbReference type="SMART" id="SM00267">
    <property type="entry name" value="GGDEF"/>
    <property type="match status" value="1"/>
</dbReference>
<dbReference type="Pfam" id="PF21078">
    <property type="entry name" value="GDH_HM3"/>
    <property type="match status" value="1"/>
</dbReference>
<name>A0A0A2SVG8_9GAMM</name>
<keyword evidence="2" id="KW-0560">Oxidoreductase</keyword>
<proteinExistence type="predicted"/>
<dbReference type="InterPro" id="IPR029787">
    <property type="entry name" value="Nucleotide_cyclase"/>
</dbReference>
<dbReference type="InterPro" id="IPR049056">
    <property type="entry name" value="NAD_Glu_DH_HM3"/>
</dbReference>
<evidence type="ECO:0000313" key="5">
    <source>
        <dbReference type="Proteomes" id="UP000054422"/>
    </source>
</evidence>
<dbReference type="EMBL" id="JNCF01000011">
    <property type="protein sequence ID" value="KGP63731.1"/>
    <property type="molecule type" value="Genomic_DNA"/>
</dbReference>
<evidence type="ECO:0000259" key="3">
    <source>
        <dbReference type="PROSITE" id="PS50887"/>
    </source>
</evidence>
<dbReference type="GO" id="GO:0004352">
    <property type="term" value="F:glutamate dehydrogenase (NAD+) activity"/>
    <property type="evidence" value="ECO:0007669"/>
    <property type="project" value="InterPro"/>
</dbReference>
<dbReference type="SUPFAM" id="SSF51735">
    <property type="entry name" value="NAD(P)-binding Rossmann-fold domains"/>
    <property type="match status" value="1"/>
</dbReference>
<keyword evidence="5" id="KW-1185">Reference proteome</keyword>
<dbReference type="CDD" id="cd01949">
    <property type="entry name" value="GGDEF"/>
    <property type="match status" value="1"/>
</dbReference>
<dbReference type="OrthoDB" id="9758052at2"/>
<dbReference type="InterPro" id="IPR000160">
    <property type="entry name" value="GGDEF_dom"/>
</dbReference>
<dbReference type="GO" id="GO:0004069">
    <property type="term" value="F:L-aspartate:2-oxoglutarate aminotransferase activity"/>
    <property type="evidence" value="ECO:0007669"/>
    <property type="project" value="InterPro"/>
</dbReference>
<reference evidence="4 5" key="1">
    <citation type="submission" date="2014-05" db="EMBL/GenBank/DDBJ databases">
        <authorList>
            <person name="Rizzardi K."/>
            <person name="Winiecka-Krusnell J."/>
            <person name="Ramliden M."/>
            <person name="Alm E."/>
            <person name="Andersson S."/>
            <person name="Byfors S."/>
        </authorList>
    </citation>
    <scope>NUCLEOTIDE SEQUENCE [LARGE SCALE GENOMIC DNA]</scope>
    <source>
        <strain evidence="4 5">LEGN</strain>
    </source>
</reference>
<dbReference type="FunFam" id="3.30.70.270:FF:000001">
    <property type="entry name" value="Diguanylate cyclase domain protein"/>
    <property type="match status" value="1"/>
</dbReference>
<protein>
    <recommendedName>
        <fullName evidence="3">GGDEF domain-containing protein</fullName>
    </recommendedName>
</protein>
<feature type="domain" description="GGDEF" evidence="3">
    <location>
        <begin position="1152"/>
        <end position="1285"/>
    </location>
</feature>
<dbReference type="InterPro" id="IPR046346">
    <property type="entry name" value="Aminoacid_DH-like_N_sf"/>
</dbReference>
<dbReference type="Pfam" id="PF21074">
    <property type="entry name" value="GDH_C"/>
    <property type="match status" value="1"/>
</dbReference>
<evidence type="ECO:0000256" key="1">
    <source>
        <dbReference type="ARBA" id="ARBA00001946"/>
    </source>
</evidence>
<dbReference type="Proteomes" id="UP000054422">
    <property type="component" value="Unassembled WGS sequence"/>
</dbReference>
<dbReference type="Gene3D" id="3.30.70.270">
    <property type="match status" value="1"/>
</dbReference>
<dbReference type="InterPro" id="IPR049064">
    <property type="entry name" value="NAD_Glu_DH_ACT3"/>
</dbReference>
<evidence type="ECO:0000256" key="2">
    <source>
        <dbReference type="ARBA" id="ARBA00023002"/>
    </source>
</evidence>
<dbReference type="InterPro" id="IPR048381">
    <property type="entry name" value="GDH_C"/>
</dbReference>